<evidence type="ECO:0000313" key="12">
    <source>
        <dbReference type="Proteomes" id="UP001548189"/>
    </source>
</evidence>
<name>A0ABV2BW96_9GAMM</name>
<gene>
    <name evidence="10 11" type="primary">cobT</name>
    <name evidence="11" type="ORF">ABVT43_13810</name>
</gene>
<comment type="caution">
    <text evidence="11">The sequence shown here is derived from an EMBL/GenBank/DDBJ whole genome shotgun (WGS) entry which is preliminary data.</text>
</comment>
<evidence type="ECO:0000256" key="7">
    <source>
        <dbReference type="ARBA" id="ARBA00022679"/>
    </source>
</evidence>
<keyword evidence="6 10" id="KW-0328">Glycosyltransferase</keyword>
<comment type="catalytic activity">
    <reaction evidence="9 10">
        <text>5,6-dimethylbenzimidazole + nicotinate beta-D-ribonucleotide = alpha-ribazole 5'-phosphate + nicotinate + H(+)</text>
        <dbReference type="Rhea" id="RHEA:11196"/>
        <dbReference type="ChEBI" id="CHEBI:15378"/>
        <dbReference type="ChEBI" id="CHEBI:15890"/>
        <dbReference type="ChEBI" id="CHEBI:32544"/>
        <dbReference type="ChEBI" id="CHEBI:57502"/>
        <dbReference type="ChEBI" id="CHEBI:57918"/>
        <dbReference type="EC" id="2.4.2.21"/>
    </reaction>
</comment>
<keyword evidence="5 10" id="KW-0169">Cobalamin biosynthesis</keyword>
<dbReference type="GO" id="GO:0008939">
    <property type="term" value="F:nicotinate-nucleotide-dimethylbenzimidazole phosphoribosyltransferase activity"/>
    <property type="evidence" value="ECO:0007669"/>
    <property type="project" value="UniProtKB-EC"/>
</dbReference>
<evidence type="ECO:0000256" key="9">
    <source>
        <dbReference type="ARBA" id="ARBA00047340"/>
    </source>
</evidence>
<dbReference type="InterPro" id="IPR036087">
    <property type="entry name" value="Nict_dMeBzImd_PRibTrfase_sf"/>
</dbReference>
<comment type="pathway">
    <text evidence="1 10">Nucleoside biosynthesis; alpha-ribazole biosynthesis; alpha-ribazole from 5,6-dimethylbenzimidazole: step 1/2.</text>
</comment>
<evidence type="ECO:0000256" key="2">
    <source>
        <dbReference type="ARBA" id="ARBA00007110"/>
    </source>
</evidence>
<comment type="similarity">
    <text evidence="2 10">Belongs to the CobT family.</text>
</comment>
<dbReference type="Gene3D" id="1.10.1610.10">
    <property type="match status" value="1"/>
</dbReference>
<dbReference type="CDD" id="cd02439">
    <property type="entry name" value="DMB-PRT_CobT"/>
    <property type="match status" value="1"/>
</dbReference>
<dbReference type="EMBL" id="JBEVCJ010000018">
    <property type="protein sequence ID" value="MET1256211.1"/>
    <property type="molecule type" value="Genomic_DNA"/>
</dbReference>
<dbReference type="Gene3D" id="3.40.50.10210">
    <property type="match status" value="1"/>
</dbReference>
<protein>
    <recommendedName>
        <fullName evidence="4 10">Nicotinate-nucleotide--dimethylbenzimidazole phosphoribosyltransferase</fullName>
        <shortName evidence="10">NN:DBI PRT</shortName>
        <ecNumber evidence="3 10">2.4.2.21</ecNumber>
    </recommendedName>
    <alternativeName>
        <fullName evidence="8 10">N(1)-alpha-phosphoribosyltransferase</fullName>
    </alternativeName>
</protein>
<evidence type="ECO:0000256" key="3">
    <source>
        <dbReference type="ARBA" id="ARBA00011991"/>
    </source>
</evidence>
<reference evidence="11 12" key="1">
    <citation type="submission" date="2024-06" db="EMBL/GenBank/DDBJ databases">
        <authorList>
            <person name="Li F."/>
        </authorList>
    </citation>
    <scope>NUCLEOTIDE SEQUENCE [LARGE SCALE GENOMIC DNA]</scope>
    <source>
        <strain evidence="11 12">GXAS 311</strain>
    </source>
</reference>
<evidence type="ECO:0000256" key="5">
    <source>
        <dbReference type="ARBA" id="ARBA00022573"/>
    </source>
</evidence>
<comment type="function">
    <text evidence="10">Catalyzes the synthesis of alpha-ribazole-5'-phosphate from nicotinate mononucleotide (NAMN) and 5,6-dimethylbenzimidazole (DMB).</text>
</comment>
<dbReference type="InterPro" id="IPR003200">
    <property type="entry name" value="Nict_dMeBzImd_PRibTrfase"/>
</dbReference>
<evidence type="ECO:0000256" key="4">
    <source>
        <dbReference type="ARBA" id="ARBA00015486"/>
    </source>
</evidence>
<dbReference type="RefSeq" id="WP_353896797.1">
    <property type="nucleotide sequence ID" value="NZ_JBEVCJ010000018.1"/>
</dbReference>
<dbReference type="Proteomes" id="UP001548189">
    <property type="component" value="Unassembled WGS sequence"/>
</dbReference>
<keyword evidence="12" id="KW-1185">Reference proteome</keyword>
<dbReference type="Pfam" id="PF02277">
    <property type="entry name" value="DBI_PRT"/>
    <property type="match status" value="1"/>
</dbReference>
<proteinExistence type="inferred from homology"/>
<accession>A0ABV2BW96</accession>
<keyword evidence="7 10" id="KW-0808">Transferase</keyword>
<evidence type="ECO:0000256" key="1">
    <source>
        <dbReference type="ARBA" id="ARBA00005049"/>
    </source>
</evidence>
<dbReference type="PANTHER" id="PTHR43463">
    <property type="entry name" value="NICOTINATE-NUCLEOTIDE--DIMETHYLBENZIMIDAZOLE PHOSPHORIBOSYLTRANSFERASE"/>
    <property type="match status" value="1"/>
</dbReference>
<dbReference type="PANTHER" id="PTHR43463:SF1">
    <property type="entry name" value="NICOTINATE-NUCLEOTIDE--DIMETHYLBENZIMIDAZOLE PHOSPHORIBOSYLTRANSFERASE"/>
    <property type="match status" value="1"/>
</dbReference>
<evidence type="ECO:0000256" key="10">
    <source>
        <dbReference type="HAMAP-Rule" id="MF_00230"/>
    </source>
</evidence>
<dbReference type="NCBIfam" id="NF000996">
    <property type="entry name" value="PRK00105.1"/>
    <property type="match status" value="1"/>
</dbReference>
<dbReference type="SUPFAM" id="SSF52733">
    <property type="entry name" value="Nicotinate mononucleotide:5,6-dimethylbenzimidazole phosphoribosyltransferase (CobT)"/>
    <property type="match status" value="1"/>
</dbReference>
<evidence type="ECO:0000313" key="11">
    <source>
        <dbReference type="EMBL" id="MET1256211.1"/>
    </source>
</evidence>
<organism evidence="11 12">
    <name type="scientific">Aliikangiella maris</name>
    <dbReference type="NCBI Taxonomy" id="3162458"/>
    <lineage>
        <taxon>Bacteria</taxon>
        <taxon>Pseudomonadati</taxon>
        <taxon>Pseudomonadota</taxon>
        <taxon>Gammaproteobacteria</taxon>
        <taxon>Oceanospirillales</taxon>
        <taxon>Pleioneaceae</taxon>
        <taxon>Aliikangiella</taxon>
    </lineage>
</organism>
<dbReference type="InterPro" id="IPR017846">
    <property type="entry name" value="Nict_dMeBzImd_PRibTrfase_bact"/>
</dbReference>
<evidence type="ECO:0000256" key="8">
    <source>
        <dbReference type="ARBA" id="ARBA00030686"/>
    </source>
</evidence>
<evidence type="ECO:0000256" key="6">
    <source>
        <dbReference type="ARBA" id="ARBA00022676"/>
    </source>
</evidence>
<feature type="active site" description="Proton acceptor" evidence="10">
    <location>
        <position position="310"/>
    </location>
</feature>
<dbReference type="NCBIfam" id="TIGR03160">
    <property type="entry name" value="cobT_DBIPRT"/>
    <property type="match status" value="1"/>
</dbReference>
<dbReference type="EC" id="2.4.2.21" evidence="3 10"/>
<dbReference type="HAMAP" id="MF_00230">
    <property type="entry name" value="CobT"/>
    <property type="match status" value="1"/>
</dbReference>
<dbReference type="InterPro" id="IPR023195">
    <property type="entry name" value="Nict_dMeBzImd_PRibTrfase_N"/>
</dbReference>
<sequence length="342" mass="36319">MFDISSLDSTNRQSIQQFIDNKTKPLGALGELEALAVKLAMITGPKKIHLQQPVMLVFAGDHGIAEEGISIAPSTVTAQMVQNFLSGGAAINCFCQSSQMQLEIIDAGILQPISHPELTVQSLGRGTKNFIHEPAMSLQSVQKGISLGAEIIYRHVSQGSNVFGFGEMGIGNTSAAAALMSAITQLPVEECVGRGTGISDVVYTKKLQLIQSALLKHHNRLTDIKSILATLGGFEIVQTVGAMLAAAECQSIILVDGFISSTAALVACEIVPAAKDYMIFCHQSNESGHQKLLSFMQVKPLLKLELRLGEGTGAALAYPLLKAAQAFYNDMASFESAGVQSV</sequence>